<feature type="domain" description="Glycosyl hydrolase family 92 N-terminal" evidence="6">
    <location>
        <begin position="31"/>
        <end position="275"/>
    </location>
</feature>
<dbReference type="RefSeq" id="WP_313988534.1">
    <property type="nucleotide sequence ID" value="NZ_JASJOS010000022.1"/>
</dbReference>
<evidence type="ECO:0000256" key="1">
    <source>
        <dbReference type="ARBA" id="ARBA00001913"/>
    </source>
</evidence>
<dbReference type="Proteomes" id="UP001241110">
    <property type="component" value="Unassembled WGS sequence"/>
</dbReference>
<keyword evidence="7" id="KW-0378">Hydrolase</keyword>
<dbReference type="GO" id="GO:0005829">
    <property type="term" value="C:cytosol"/>
    <property type="evidence" value="ECO:0007669"/>
    <property type="project" value="TreeGrafter"/>
</dbReference>
<dbReference type="Gene3D" id="2.70.98.10">
    <property type="match status" value="1"/>
</dbReference>
<keyword evidence="7" id="KW-0326">Glycosidase</keyword>
<dbReference type="Gene3D" id="1.20.1050.60">
    <property type="entry name" value="alpha-1,2-mannosidase"/>
    <property type="match status" value="1"/>
</dbReference>
<evidence type="ECO:0000256" key="3">
    <source>
        <dbReference type="ARBA" id="ARBA00022837"/>
    </source>
</evidence>
<protein>
    <submittedName>
        <fullName evidence="7">GH92 family glycosyl hydrolase</fullName>
        <ecNumber evidence="7">3.2.1.-</ecNumber>
    </submittedName>
</protein>
<gene>
    <name evidence="7" type="ORF">QNI16_34585</name>
</gene>
<feature type="domain" description="Glycosyl hydrolase family 92" evidence="5">
    <location>
        <begin position="281"/>
        <end position="743"/>
    </location>
</feature>
<feature type="signal peptide" evidence="4">
    <location>
        <begin position="1"/>
        <end position="24"/>
    </location>
</feature>
<evidence type="ECO:0000259" key="5">
    <source>
        <dbReference type="Pfam" id="PF07971"/>
    </source>
</evidence>
<keyword evidence="4" id="KW-0732">Signal</keyword>
<dbReference type="GO" id="GO:0030246">
    <property type="term" value="F:carbohydrate binding"/>
    <property type="evidence" value="ECO:0007669"/>
    <property type="project" value="InterPro"/>
</dbReference>
<evidence type="ECO:0000313" key="8">
    <source>
        <dbReference type="Proteomes" id="UP001241110"/>
    </source>
</evidence>
<dbReference type="Pfam" id="PF17678">
    <property type="entry name" value="Glyco_hydro_92N"/>
    <property type="match status" value="1"/>
</dbReference>
<proteinExistence type="predicted"/>
<organism evidence="7 8">
    <name type="scientific">Xanthocytophaga flava</name>
    <dbReference type="NCBI Taxonomy" id="3048013"/>
    <lineage>
        <taxon>Bacteria</taxon>
        <taxon>Pseudomonadati</taxon>
        <taxon>Bacteroidota</taxon>
        <taxon>Cytophagia</taxon>
        <taxon>Cytophagales</taxon>
        <taxon>Rhodocytophagaceae</taxon>
        <taxon>Xanthocytophaga</taxon>
    </lineage>
</organism>
<sequence length="747" mass="84891">MTYCITRKTAVLLLTLLPFLTLQAQNKLLPYVNPLTGTSGSTTLSTQKHAEGTEPLANTIPAVTLPFAMTQWTPQTQYTEKKCLPPYYYKDTIFSGIRGTHWLSGSCVQDYGTFTIMPITGHLKTTRYETSFSHQQEITTPAYYSVELPDYQIKTEVAPTKRCAILQFTAQKDDSLYVLITPNSDYKKGFIHVNASEQEVTGYNPAHRIYQGWGESAGFSGYFVVKVEQAFSIKGTYSNTQLFTSDSLSHRSDIGAYIGFKVTKGMVIRLKVGTSFTSIEGARANLQEEIKDWNFEAIRKKAESAWEQALGKIAVETRNENDKRIFYTALYHVFQHPRLFSDVDGKYPQFAGNYQIKQLTKGNYYDDFSMWDIYRAQLPLLEIIDPDLVNDLVSSLILKSQQGNWLPNFPCWNSYTSAMIGDHASAFIASAYIKGIRGYNVEDAYKAMRKNAYEIPDQVALKDGRGRRSLGSYLNYGYYPMEDTIPYAFHKNEQVSRTLEYAFDDYCVAQLAKGLQKNSDYRDLIRRSANYRNVFDPSLQLVNGRYADGSWMKNYNPDKKLLFITEGTPRQYSFYVPHDINGLIKLMGGTTKFEAALDDLFQKNEYWHGNEPGQQIPFLYIYTNAPYKTQYWVNHILKEEYANGPGGLSGNDDSGQVSAWYVLASIGLYPVNPASDEYAITSPLFSKVTLYLPNQKTFSISAKKTSDKAIYVQEISLNGKLFNSYILKHNDMIQGGNMAFILTEQKH</sequence>
<dbReference type="FunFam" id="3.30.2080.10:FF:000001">
    <property type="entry name" value="Alpha-1,2-mannosidase subfamily"/>
    <property type="match status" value="1"/>
</dbReference>
<dbReference type="AlphaFoldDB" id="A0AAE3QY95"/>
<feature type="chain" id="PRO_5041980678" evidence="4">
    <location>
        <begin position="25"/>
        <end position="747"/>
    </location>
</feature>
<dbReference type="EMBL" id="JASJOS010000022">
    <property type="protein sequence ID" value="MDJ1485668.1"/>
    <property type="molecule type" value="Genomic_DNA"/>
</dbReference>
<evidence type="ECO:0000256" key="4">
    <source>
        <dbReference type="SAM" id="SignalP"/>
    </source>
</evidence>
<dbReference type="EC" id="3.2.1.-" evidence="7"/>
<dbReference type="GO" id="GO:0016798">
    <property type="term" value="F:hydrolase activity, acting on glycosyl bonds"/>
    <property type="evidence" value="ECO:0007669"/>
    <property type="project" value="UniProtKB-KW"/>
</dbReference>
<dbReference type="PANTHER" id="PTHR12143:SF43">
    <property type="entry name" value="PUTATIVE-RELATED"/>
    <property type="match status" value="1"/>
</dbReference>
<dbReference type="InterPro" id="IPR041371">
    <property type="entry name" value="GH92_N"/>
</dbReference>
<comment type="subunit">
    <text evidence="2">Monomer.</text>
</comment>
<comment type="caution">
    <text evidence="7">The sequence shown here is derived from an EMBL/GenBank/DDBJ whole genome shotgun (WGS) entry which is preliminary data.</text>
</comment>
<dbReference type="PANTHER" id="PTHR12143">
    <property type="entry name" value="PEPTIDE N-GLYCANASE PNGASE -RELATED"/>
    <property type="match status" value="1"/>
</dbReference>
<reference evidence="7" key="1">
    <citation type="submission" date="2023-05" db="EMBL/GenBank/DDBJ databases">
        <authorList>
            <person name="Zhang X."/>
        </authorList>
    </citation>
    <scope>NUCLEOTIDE SEQUENCE</scope>
    <source>
        <strain evidence="7">YF14B1</strain>
    </source>
</reference>
<evidence type="ECO:0000256" key="2">
    <source>
        <dbReference type="ARBA" id="ARBA00011245"/>
    </source>
</evidence>
<dbReference type="InterPro" id="IPR005887">
    <property type="entry name" value="GH92_a_mannosidase_put"/>
</dbReference>
<dbReference type="NCBIfam" id="TIGR01180">
    <property type="entry name" value="aman2_put"/>
    <property type="match status" value="1"/>
</dbReference>
<dbReference type="Gene3D" id="3.30.2080.10">
    <property type="entry name" value="GH92 mannosidase domain"/>
    <property type="match status" value="1"/>
</dbReference>
<dbReference type="GO" id="GO:0005975">
    <property type="term" value="P:carbohydrate metabolic process"/>
    <property type="evidence" value="ECO:0007669"/>
    <property type="project" value="InterPro"/>
</dbReference>
<dbReference type="Gene3D" id="1.20.1610.10">
    <property type="entry name" value="alpha-1,2-mannosidases domains"/>
    <property type="match status" value="1"/>
</dbReference>
<dbReference type="InterPro" id="IPR008928">
    <property type="entry name" value="6-hairpin_glycosidase_sf"/>
</dbReference>
<dbReference type="InterPro" id="IPR014718">
    <property type="entry name" value="GH-type_carb-bd"/>
</dbReference>
<evidence type="ECO:0000313" key="7">
    <source>
        <dbReference type="EMBL" id="MDJ1485668.1"/>
    </source>
</evidence>
<dbReference type="GO" id="GO:0000224">
    <property type="term" value="F:peptide-N4-(N-acetyl-beta-glucosaminyl)asparagine amidase activity"/>
    <property type="evidence" value="ECO:0007669"/>
    <property type="project" value="TreeGrafter"/>
</dbReference>
<dbReference type="GO" id="GO:0006516">
    <property type="term" value="P:glycoprotein catabolic process"/>
    <property type="evidence" value="ECO:0007669"/>
    <property type="project" value="TreeGrafter"/>
</dbReference>
<comment type="cofactor">
    <cofactor evidence="1">
        <name>Ca(2+)</name>
        <dbReference type="ChEBI" id="CHEBI:29108"/>
    </cofactor>
</comment>
<dbReference type="SUPFAM" id="SSF48208">
    <property type="entry name" value="Six-hairpin glycosidases"/>
    <property type="match status" value="1"/>
</dbReference>
<accession>A0AAE3QY95</accession>
<name>A0AAE3QY95_9BACT</name>
<dbReference type="InterPro" id="IPR012939">
    <property type="entry name" value="Glyco_hydro_92"/>
</dbReference>
<dbReference type="InterPro" id="IPR050883">
    <property type="entry name" value="PNGase"/>
</dbReference>
<dbReference type="Pfam" id="PF07971">
    <property type="entry name" value="Glyco_hydro_92"/>
    <property type="match status" value="1"/>
</dbReference>
<evidence type="ECO:0000259" key="6">
    <source>
        <dbReference type="Pfam" id="PF17678"/>
    </source>
</evidence>
<keyword evidence="3" id="KW-0106">Calcium</keyword>